<evidence type="ECO:0000313" key="2">
    <source>
        <dbReference type="EMBL" id="SVP93314.1"/>
    </source>
</evidence>
<sequence length="439" mass="50352">MSNVCKNEGEIDNVLEEECVDGCNILDKSEIRLRVFDSSHNISEILKFIPFYERLMLRVVNSKWNLSFYFSGCWETLDYRFYDLKKHEFYLKHLKRFIASIKKLEICIDQISDLNNLLRSIESEDLCSQCVDLRDDCKLDKISNCSIETPDFIETDNESNYDDNLNYNNHSTNNQCSNYFSDLNFDNSCLNEGHESNLSPEETENSTLSSGFDDSCSIDDCVDQLKTLLLSLKNLNNLYISDRLRKHNVIYARISPVILEFIESKCFPINSLKDLTKNSPSFSNSFNLTNLILDCPVNLNFILELVPLIRNVRNLVISRIVQEDSDLSICSVISELLEQIPKSQLESIQIGKSVQTVKSVKNPSFSSEARARHINRLSLASNLFHTSGDSEEGDELVFLLLSNHSNSLKIIILEDIEISFSAFNKIRNLKSVLAEFIIF</sequence>
<evidence type="ECO:0000313" key="1">
    <source>
        <dbReference type="EMBL" id="SVP92510.1"/>
    </source>
</evidence>
<organism evidence="1">
    <name type="scientific">Theileria annulata</name>
    <dbReference type="NCBI Taxonomy" id="5874"/>
    <lineage>
        <taxon>Eukaryota</taxon>
        <taxon>Sar</taxon>
        <taxon>Alveolata</taxon>
        <taxon>Apicomplexa</taxon>
        <taxon>Aconoidasida</taxon>
        <taxon>Piroplasmida</taxon>
        <taxon>Theileriidae</taxon>
        <taxon>Theileria</taxon>
    </lineage>
</organism>
<dbReference type="EMBL" id="UIVT01000003">
    <property type="protein sequence ID" value="SVP93314.1"/>
    <property type="molecule type" value="Genomic_DNA"/>
</dbReference>
<reference evidence="1" key="1">
    <citation type="submission" date="2018-07" db="EMBL/GenBank/DDBJ databases">
        <authorList>
            <person name="Quirk P.G."/>
            <person name="Krulwich T.A."/>
        </authorList>
    </citation>
    <scope>NUCLEOTIDE SEQUENCE</scope>
    <source>
        <strain evidence="1">Anand</strain>
    </source>
</reference>
<name>A0A3B0MYB3_THEAN</name>
<dbReference type="AlphaFoldDB" id="A0A3B0MYB3"/>
<dbReference type="EMBL" id="UIVS01000003">
    <property type="protein sequence ID" value="SVP92510.1"/>
    <property type="molecule type" value="Genomic_DNA"/>
</dbReference>
<proteinExistence type="predicted"/>
<evidence type="ECO:0008006" key="3">
    <source>
        <dbReference type="Google" id="ProtNLM"/>
    </source>
</evidence>
<gene>
    <name evidence="2" type="ORF">TAT_000230500</name>
    <name evidence="1" type="ORF">TAV_000230600</name>
</gene>
<dbReference type="VEuPathDB" id="PiroplasmaDB:TA05435"/>
<protein>
    <recommendedName>
        <fullName evidence="3">F-box domain-containing protein</fullName>
    </recommendedName>
</protein>
<accession>A0A3B0MYB3</accession>